<gene>
    <name evidence="3" type="ORF">OT_ostta17g00900</name>
</gene>
<dbReference type="FunCoup" id="Q00TJ0">
    <property type="interactions" value="44"/>
</dbReference>
<dbReference type="Proteomes" id="UP000009170">
    <property type="component" value="Unassembled WGS sequence"/>
</dbReference>
<accession>Q00TJ0</accession>
<feature type="region of interest" description="Disordered" evidence="2">
    <location>
        <begin position="1"/>
        <end position="45"/>
    </location>
</feature>
<name>Q00TJ0_OSTTA</name>
<feature type="coiled-coil region" evidence="1">
    <location>
        <begin position="303"/>
        <end position="344"/>
    </location>
</feature>
<dbReference type="OMA" id="MAYMDYA"/>
<feature type="coiled-coil region" evidence="1">
    <location>
        <begin position="412"/>
        <end position="439"/>
    </location>
</feature>
<keyword evidence="1" id="KW-0175">Coiled coil</keyword>
<dbReference type="KEGG" id="ota:OT_ostta17g00900"/>
<organism evidence="3 4">
    <name type="scientific">Ostreococcus tauri</name>
    <name type="common">Marine green alga</name>
    <dbReference type="NCBI Taxonomy" id="70448"/>
    <lineage>
        <taxon>Eukaryota</taxon>
        <taxon>Viridiplantae</taxon>
        <taxon>Chlorophyta</taxon>
        <taxon>Mamiellophyceae</taxon>
        <taxon>Mamiellales</taxon>
        <taxon>Bathycoccaceae</taxon>
        <taxon>Ostreococcus</taxon>
    </lineage>
</organism>
<evidence type="ECO:0000313" key="4">
    <source>
        <dbReference type="Proteomes" id="UP000009170"/>
    </source>
</evidence>
<dbReference type="OrthoDB" id="497625at2759"/>
<evidence type="ECO:0000256" key="2">
    <source>
        <dbReference type="SAM" id="MobiDB-lite"/>
    </source>
</evidence>
<feature type="compositionally biased region" description="Basic and acidic residues" evidence="2">
    <location>
        <begin position="24"/>
        <end position="33"/>
    </location>
</feature>
<dbReference type="EMBL" id="CAID01000017">
    <property type="protein sequence ID" value="CAL57826.1"/>
    <property type="molecule type" value="Genomic_DNA"/>
</dbReference>
<reference evidence="4" key="1">
    <citation type="journal article" date="2006" name="Proc. Natl. Acad. Sci. U.S.A.">
        <title>Genome analysis of the smallest free-living eukaryote Ostreococcus tauri unveils many unique features.</title>
        <authorList>
            <person name="Derelle E."/>
            <person name="Ferraz C."/>
            <person name="Rombauts S."/>
            <person name="Rouze P."/>
            <person name="Worden A.Z."/>
            <person name="Robbens S."/>
            <person name="Partensky F."/>
            <person name="Degroeve S."/>
            <person name="Echeynie S."/>
            <person name="Cooke R."/>
            <person name="Saeys Y."/>
            <person name="Wuyts J."/>
            <person name="Jabbari K."/>
            <person name="Bowler C."/>
            <person name="Panaud O."/>
            <person name="Piegu B."/>
            <person name="Ball S.G."/>
            <person name="Ral J.-P."/>
            <person name="Bouget F.-Y."/>
            <person name="Piganeau G."/>
            <person name="De Baets B."/>
            <person name="Picard A."/>
            <person name="Delseny M."/>
            <person name="Demaille J."/>
            <person name="Van de Peer Y."/>
            <person name="Moreau H."/>
        </authorList>
    </citation>
    <scope>NUCLEOTIDE SEQUENCE [LARGE SCALE GENOMIC DNA]</scope>
    <source>
        <strain evidence="4">OTTH 0595 / CCAP 157/2 / RCC745</strain>
    </source>
</reference>
<feature type="coiled-coil region" evidence="1">
    <location>
        <begin position="75"/>
        <end position="221"/>
    </location>
</feature>
<reference evidence="3 4" key="2">
    <citation type="journal article" date="2014" name="BMC Genomics">
        <title>An improved genome of the model marine alga Ostreococcus tauri unfolds by assessing Illumina de novo assemblies.</title>
        <authorList>
            <person name="Blanc-Mathieu R."/>
            <person name="Verhelst B."/>
            <person name="Derelle E."/>
            <person name="Rombauts S."/>
            <person name="Bouget F.Y."/>
            <person name="Carre I."/>
            <person name="Chateau A."/>
            <person name="Eyre-Walker A."/>
            <person name="Grimsley N."/>
            <person name="Moreau H."/>
            <person name="Piegu B."/>
            <person name="Rivals E."/>
            <person name="Schackwitz W."/>
            <person name="Van de Peer Y."/>
            <person name="Piganeau G."/>
        </authorList>
    </citation>
    <scope>NUCLEOTIDE SEQUENCE [LARGE SCALE GENOMIC DNA]</scope>
    <source>
        <strain evidence="4">OTTH 0595 / CCAP 157/2 / RCC745</strain>
    </source>
</reference>
<dbReference type="GeneID" id="9831279"/>
<proteinExistence type="predicted"/>
<sequence>MGGIPLDALAGGRARATPARGGRRVNDARGERRGGHRERRAVRVRASSAASSALRALLARAKENASGGEVAVQSVAEARALIERARSERRRREATAPTSARLAALESEADALRSEVRRLKDENREAIDALLSEAAELAEQTARVEEVEGELEEATQLNRRLVSAAQELAELVDESATEALENELAMKDAEIVSLKASVRELEHKLEDRDALLETIRSLEIELAESVTSAELKELADGKMDSPELISALEAENKEMRERINALLAEGDKLPAVAKKYEAAALEVVSLKSRIRLLEVRMADMVDQEELSEMLEQERRKSTELVAQKDSLLKRIRELEVAMSDMEEGDAYLKAKKEAEAAKLRSMDLSTLVDSLTSKLAEQTDEASRAKTATDDALANVRALESDMAYMDYAPGIESAMKAAKQMERAAERAVELAAGLQQLEVGMKKKSSGRKVPFKREDSFTLRKLNFSNAKLQEPAIAFKRSPSDTFALRKFDFTKIKTEAEASSASKTPFKRSPADAFKLRKMTFPFSSRTASVPKSVFQRTGNFELRRFIFTSDPVDVVASAAFERNGEFTLRRLKFPPPQRTGAAISTWDRGDKGTVFKF</sequence>
<dbReference type="InParanoid" id="Q00TJ0"/>
<protein>
    <submittedName>
        <fullName evidence="3">Unnamed product</fullName>
    </submittedName>
</protein>
<feature type="compositionally biased region" description="Low complexity" evidence="2">
    <location>
        <begin position="8"/>
        <end position="20"/>
    </location>
</feature>
<keyword evidence="4" id="KW-1185">Reference proteome</keyword>
<dbReference type="AlphaFoldDB" id="Q00TJ0"/>
<comment type="caution">
    <text evidence="3">The sequence shown here is derived from an EMBL/GenBank/DDBJ whole genome shotgun (WGS) entry which is preliminary data.</text>
</comment>
<feature type="compositionally biased region" description="Basic residues" evidence="2">
    <location>
        <begin position="34"/>
        <end position="43"/>
    </location>
</feature>
<evidence type="ECO:0000313" key="3">
    <source>
        <dbReference type="EMBL" id="CAL57826.1"/>
    </source>
</evidence>
<evidence type="ECO:0000256" key="1">
    <source>
        <dbReference type="SAM" id="Coils"/>
    </source>
</evidence>
<dbReference type="RefSeq" id="XP_003083859.1">
    <property type="nucleotide sequence ID" value="XM_003083811.1"/>
</dbReference>